<keyword evidence="2" id="KW-1185">Reference proteome</keyword>
<organism evidence="1 2">
    <name type="scientific">Gordonia phage GAL1</name>
    <dbReference type="NCBI Taxonomy" id="1647469"/>
    <lineage>
        <taxon>Viruses</taxon>
        <taxon>Duplodnaviria</taxon>
        <taxon>Heunggongvirae</taxon>
        <taxon>Uroviricota</taxon>
        <taxon>Caudoviricetes</taxon>
        <taxon>Galunavirus</taxon>
        <taxon>Galunavirus GAL1</taxon>
    </lineage>
</organism>
<sequence length="148" mass="16603">MTDSSRDVPFKGRDPLYQGTHDDIWWAIYQAPISGVLNGYARIPDGHTIDVDDLEVHGGITYGSGDCTGWIGFDTAHTGDLWNLDELRNRVGIHITPSGQAWNDQERSLRPRVGQRPWERTWTVDALKAEVFLLCDQIVTAVGRAEVQ</sequence>
<evidence type="ECO:0000313" key="1">
    <source>
        <dbReference type="EMBL" id="AKJ72081.1"/>
    </source>
</evidence>
<reference evidence="1 2" key="1">
    <citation type="submission" date="2015-04" db="EMBL/GenBank/DDBJ databases">
        <title>Locating and activating molecular 'time bombs': can Mycolata prophages be selectively induced en masse to biologically control activated sludge foaming?</title>
        <authorList>
            <person name="Dyson Z.A."/>
            <person name="Brown T.L."/>
            <person name="Farrar B."/>
            <person name="Doyle S."/>
            <person name="Tucci J."/>
            <person name="Seviour R.J."/>
            <person name="Petrovski S."/>
        </authorList>
    </citation>
    <scope>NUCLEOTIDE SEQUENCE [LARGE SCALE GENOMIC DNA]</scope>
</reference>
<proteinExistence type="predicted"/>
<dbReference type="RefSeq" id="YP_009324458.1">
    <property type="nucleotide sequence ID" value="NC_031936.1"/>
</dbReference>
<dbReference type="KEGG" id="vg:30309381"/>
<accession>A0A159B6G0</accession>
<name>A0A159B6G0_9CAUD</name>
<evidence type="ECO:0000313" key="2">
    <source>
        <dbReference type="Proteomes" id="UP000201404"/>
    </source>
</evidence>
<gene>
    <name evidence="1" type="ORF">GAL1_66</name>
</gene>
<protein>
    <submittedName>
        <fullName evidence="1">Uncharacterized protein</fullName>
    </submittedName>
</protein>
<dbReference type="OrthoDB" id="31329at10239"/>
<dbReference type="Proteomes" id="UP000201404">
    <property type="component" value="Genome"/>
</dbReference>
<dbReference type="GeneID" id="30309381"/>
<dbReference type="EMBL" id="KR053194">
    <property type="protein sequence ID" value="AKJ72081.1"/>
    <property type="molecule type" value="Genomic_DNA"/>
</dbReference>